<dbReference type="PANTHER" id="PTHR42834:SF1">
    <property type="entry name" value="ENDONUCLEASE_EXONUCLEASE_PHOSPHATASE FAMILY PROTEIN (AFU_ORTHOLOGUE AFUA_3G09210)"/>
    <property type="match status" value="1"/>
</dbReference>
<dbReference type="Gene3D" id="3.60.10.10">
    <property type="entry name" value="Endonuclease/exonuclease/phosphatase"/>
    <property type="match status" value="1"/>
</dbReference>
<feature type="chain" id="PRO_5043734881" evidence="1">
    <location>
        <begin position="25"/>
        <end position="348"/>
    </location>
</feature>
<dbReference type="Pfam" id="PF19580">
    <property type="entry name" value="Exo_endo_phos_3"/>
    <property type="match status" value="1"/>
</dbReference>
<dbReference type="GO" id="GO:0004519">
    <property type="term" value="F:endonuclease activity"/>
    <property type="evidence" value="ECO:0007669"/>
    <property type="project" value="UniProtKB-KW"/>
</dbReference>
<evidence type="ECO:0000256" key="1">
    <source>
        <dbReference type="SAM" id="SignalP"/>
    </source>
</evidence>
<name>A0AAW9SM47_9BACT</name>
<organism evidence="3 4">
    <name type="scientific">Rapidithrix thailandica</name>
    <dbReference type="NCBI Taxonomy" id="413964"/>
    <lineage>
        <taxon>Bacteria</taxon>
        <taxon>Pseudomonadati</taxon>
        <taxon>Bacteroidota</taxon>
        <taxon>Cytophagia</taxon>
        <taxon>Cytophagales</taxon>
        <taxon>Flammeovirgaceae</taxon>
        <taxon>Rapidithrix</taxon>
    </lineage>
</organism>
<sequence>MLMINKYYAFLLCLFFAFSVETKAQEASYDIYNIAFYNLENLFDTVDNPEKKDDDFLPEGSYKWTEKRYREKLARMAKTIGKVGAEKARQAPVIFGVAEVENQQCLKDLITHPPLNQYNYAIALVASPDKRGINVGLVYRTDLFTLSKVSARELWIEKAYEGFATRNQLLVEGELADEKIAFLVNHWPSRAAKSRYREAAGTLQRSIIDSLRALNPALHIVTMGDFNDDPVDKSLVRALGAKGSKEALSEEDYLYNPMYKMYKNGLGTLAYRDNWNLFDQIIISKELVNNKEGLLFYKSDICNFEELKNPNGRYKGYPFRTYAGGAYAGGYSDHFPVVIYLIKKKADL</sequence>
<keyword evidence="3" id="KW-0255">Endonuclease</keyword>
<reference evidence="3 4" key="1">
    <citation type="submission" date="2024-04" db="EMBL/GenBank/DDBJ databases">
        <title>Novel genus in family Flammeovirgaceae.</title>
        <authorList>
            <person name="Nguyen T.H."/>
            <person name="Vuong T.Q."/>
            <person name="Le H."/>
            <person name="Kim S.-G."/>
        </authorList>
    </citation>
    <scope>NUCLEOTIDE SEQUENCE [LARGE SCALE GENOMIC DNA]</scope>
    <source>
        <strain evidence="3 4">JCM 23209</strain>
    </source>
</reference>
<keyword evidence="3" id="KW-0540">Nuclease</keyword>
<dbReference type="RefSeq" id="WP_346824589.1">
    <property type="nucleotide sequence ID" value="NZ_JBDKWZ010000027.1"/>
</dbReference>
<gene>
    <name evidence="3" type="ORF">AAG747_28100</name>
</gene>
<dbReference type="Proteomes" id="UP001403385">
    <property type="component" value="Unassembled WGS sequence"/>
</dbReference>
<evidence type="ECO:0000313" key="3">
    <source>
        <dbReference type="EMBL" id="MEN7551811.1"/>
    </source>
</evidence>
<dbReference type="PANTHER" id="PTHR42834">
    <property type="entry name" value="ENDONUCLEASE/EXONUCLEASE/PHOSPHATASE FAMILY PROTEIN (AFU_ORTHOLOGUE AFUA_3G09210)"/>
    <property type="match status" value="1"/>
</dbReference>
<dbReference type="SUPFAM" id="SSF56219">
    <property type="entry name" value="DNase I-like"/>
    <property type="match status" value="1"/>
</dbReference>
<dbReference type="EMBL" id="JBDKWZ010000027">
    <property type="protein sequence ID" value="MEN7551811.1"/>
    <property type="molecule type" value="Genomic_DNA"/>
</dbReference>
<keyword evidence="3" id="KW-0378">Hydrolase</keyword>
<keyword evidence="1" id="KW-0732">Signal</keyword>
<feature type="signal peptide" evidence="1">
    <location>
        <begin position="1"/>
        <end position="24"/>
    </location>
</feature>
<dbReference type="AlphaFoldDB" id="A0AAW9SM47"/>
<feature type="domain" description="Endonuclease/exonuclease/phosphatase" evidence="2">
    <location>
        <begin position="34"/>
        <end position="343"/>
    </location>
</feature>
<evidence type="ECO:0000259" key="2">
    <source>
        <dbReference type="Pfam" id="PF19580"/>
    </source>
</evidence>
<keyword evidence="4" id="KW-1185">Reference proteome</keyword>
<dbReference type="InterPro" id="IPR036691">
    <property type="entry name" value="Endo/exonu/phosph_ase_sf"/>
</dbReference>
<evidence type="ECO:0000313" key="4">
    <source>
        <dbReference type="Proteomes" id="UP001403385"/>
    </source>
</evidence>
<accession>A0AAW9SM47</accession>
<comment type="caution">
    <text evidence="3">The sequence shown here is derived from an EMBL/GenBank/DDBJ whole genome shotgun (WGS) entry which is preliminary data.</text>
</comment>
<protein>
    <submittedName>
        <fullName evidence="3">Endonuclease/exonuclease/phosphatase family protein</fullName>
    </submittedName>
</protein>
<dbReference type="InterPro" id="IPR005135">
    <property type="entry name" value="Endo/exonuclease/phosphatase"/>
</dbReference>
<proteinExistence type="predicted"/>